<proteinExistence type="predicted"/>
<reference evidence="3 4" key="1">
    <citation type="submission" date="2014-08" db="EMBL/GenBank/DDBJ databases">
        <title>Genomic and Phenotypic Diversity of Colwellia psychrerythraea strains from Disparate Marine Basins.</title>
        <authorList>
            <person name="Techtmann S.M."/>
            <person name="Stelling S.C."/>
            <person name="Utturkar S.M."/>
            <person name="Alshibli N."/>
            <person name="Harris A."/>
            <person name="Brown S.D."/>
            <person name="Hazen T.C."/>
        </authorList>
    </citation>
    <scope>NUCLEOTIDE SEQUENCE [LARGE SCALE GENOMIC DNA]</scope>
    <source>
        <strain evidence="3 4">GAB14E</strain>
    </source>
</reference>
<gene>
    <name evidence="3" type="ORF">GAB14E_3336</name>
</gene>
<name>A0A099KK57_COLPS</name>
<dbReference type="PATRIC" id="fig|28229.3.peg.3057"/>
<dbReference type="Gene3D" id="3.40.50.410">
    <property type="entry name" value="von Willebrand factor, type A domain"/>
    <property type="match status" value="1"/>
</dbReference>
<keyword evidence="1" id="KW-1133">Transmembrane helix</keyword>
<evidence type="ECO:0000256" key="1">
    <source>
        <dbReference type="SAM" id="Phobius"/>
    </source>
</evidence>
<dbReference type="InterPro" id="IPR002035">
    <property type="entry name" value="VWF_A"/>
</dbReference>
<organism evidence="3 4">
    <name type="scientific">Colwellia psychrerythraea</name>
    <name type="common">Vibrio psychroerythus</name>
    <dbReference type="NCBI Taxonomy" id="28229"/>
    <lineage>
        <taxon>Bacteria</taxon>
        <taxon>Pseudomonadati</taxon>
        <taxon>Pseudomonadota</taxon>
        <taxon>Gammaproteobacteria</taxon>
        <taxon>Alteromonadales</taxon>
        <taxon>Colwelliaceae</taxon>
        <taxon>Colwellia</taxon>
    </lineage>
</organism>
<dbReference type="InterPro" id="IPR036465">
    <property type="entry name" value="vWFA_dom_sf"/>
</dbReference>
<keyword evidence="1" id="KW-0472">Membrane</keyword>
<dbReference type="AlphaFoldDB" id="A0A099KK57"/>
<comment type="caution">
    <text evidence="3">The sequence shown here is derived from an EMBL/GenBank/DDBJ whole genome shotgun (WGS) entry which is preliminary data.</text>
</comment>
<feature type="transmembrane region" description="Helical" evidence="1">
    <location>
        <begin position="21"/>
        <end position="48"/>
    </location>
</feature>
<dbReference type="Proteomes" id="UP000029868">
    <property type="component" value="Unassembled WGS sequence"/>
</dbReference>
<sequence>MITKRIKSLPYCTVSLQKQRGIIFVAALLVALPLIAFGATAISVSAIFAKQIQLGNASEVASMYIASREDKQTGSDLSAATAIIKQFNGLADINTDSVHISNENGVYQLSITSESENFLLGEQEAINIKGSTNLVSGVNQHNLELSIIMDYSGSMYGETDEMQATLAQLTDLLTIENGQYQQAKVAITPFSDGITLSLTGDYYEQSNHCFEYLTSSSNDIWSPNYPWISQYLDYGQLQQSVDANLELESKESGCSGPNAARILLTNEQAIIDQAIVDAGKSNAPSGGTSIDQGLLWGLRMLTPQWQEYQTLSDEALPSEFNVVGTEKVVLLISDGDPGGSTPWCKLIEQESRYSAGGYDICRLDKLPLCSYIKETLGVRIVSLYFPNSYNDQEAEQRMRYCASDNSFYTANYASDLKGVFKEIIDKLNDERTLVLTP</sequence>
<feature type="domain" description="VWFA" evidence="2">
    <location>
        <begin position="144"/>
        <end position="427"/>
    </location>
</feature>
<evidence type="ECO:0000313" key="4">
    <source>
        <dbReference type="Proteomes" id="UP000029868"/>
    </source>
</evidence>
<protein>
    <recommendedName>
        <fullName evidence="2">VWFA domain-containing protein</fullName>
    </recommendedName>
</protein>
<dbReference type="EMBL" id="JQEC01000042">
    <property type="protein sequence ID" value="KGJ91184.1"/>
    <property type="molecule type" value="Genomic_DNA"/>
</dbReference>
<dbReference type="PROSITE" id="PS50234">
    <property type="entry name" value="VWFA"/>
    <property type="match status" value="1"/>
</dbReference>
<dbReference type="SUPFAM" id="SSF53300">
    <property type="entry name" value="vWA-like"/>
    <property type="match status" value="1"/>
</dbReference>
<accession>A0A099KK57</accession>
<evidence type="ECO:0000313" key="3">
    <source>
        <dbReference type="EMBL" id="KGJ91184.1"/>
    </source>
</evidence>
<dbReference type="RefSeq" id="WP_033083058.1">
    <property type="nucleotide sequence ID" value="NZ_JQEC01000042.1"/>
</dbReference>
<dbReference type="OrthoDB" id="5810819at2"/>
<keyword evidence="1" id="KW-0812">Transmembrane</keyword>
<evidence type="ECO:0000259" key="2">
    <source>
        <dbReference type="PROSITE" id="PS50234"/>
    </source>
</evidence>